<evidence type="ECO:0000256" key="1">
    <source>
        <dbReference type="ARBA" id="ARBA00004651"/>
    </source>
</evidence>
<evidence type="ECO:0000256" key="4">
    <source>
        <dbReference type="ARBA" id="ARBA00022989"/>
    </source>
</evidence>
<dbReference type="GO" id="GO:0005886">
    <property type="term" value="C:plasma membrane"/>
    <property type="evidence" value="ECO:0007669"/>
    <property type="project" value="UniProtKB-SubCell"/>
</dbReference>
<keyword evidence="4 6" id="KW-1133">Transmembrane helix</keyword>
<keyword evidence="2" id="KW-1003">Cell membrane</keyword>
<evidence type="ECO:0000256" key="5">
    <source>
        <dbReference type="ARBA" id="ARBA00023136"/>
    </source>
</evidence>
<accession>A0A975S3K6</accession>
<feature type="transmembrane region" description="Helical" evidence="6">
    <location>
        <begin position="39"/>
        <end position="58"/>
    </location>
</feature>
<protein>
    <submittedName>
        <fullName evidence="8">PLD nuclease N-terminal domain-containing protein</fullName>
    </submittedName>
</protein>
<dbReference type="KEGG" id="gfu:KM031_19860"/>
<evidence type="ECO:0000256" key="2">
    <source>
        <dbReference type="ARBA" id="ARBA00022475"/>
    </source>
</evidence>
<dbReference type="InterPro" id="IPR027379">
    <property type="entry name" value="CLS_N"/>
</dbReference>
<comment type="subcellular location">
    <subcellularLocation>
        <location evidence="1">Cell membrane</location>
        <topology evidence="1">Multi-pass membrane protein</topology>
    </subcellularLocation>
</comment>
<dbReference type="RefSeq" id="WP_215505733.1">
    <property type="nucleotide sequence ID" value="NZ_CP076363.1"/>
</dbReference>
<evidence type="ECO:0000259" key="7">
    <source>
        <dbReference type="Pfam" id="PF13396"/>
    </source>
</evidence>
<dbReference type="AlphaFoldDB" id="A0A975S3K6"/>
<name>A0A975S3K6_9RHOB</name>
<keyword evidence="3 6" id="KW-0812">Transmembrane</keyword>
<reference evidence="8" key="1">
    <citation type="submission" date="2021-06" db="EMBL/GenBank/DDBJ databases">
        <authorList>
            <person name="Lee C.-S."/>
            <person name="Jin L."/>
        </authorList>
    </citation>
    <scope>NUCLEOTIDE SEQUENCE</scope>
    <source>
        <strain evidence="8">Con5</strain>
        <plasmid evidence="8">p2</plasmid>
    </source>
</reference>
<evidence type="ECO:0000256" key="6">
    <source>
        <dbReference type="SAM" id="Phobius"/>
    </source>
</evidence>
<evidence type="ECO:0000256" key="3">
    <source>
        <dbReference type="ARBA" id="ARBA00022692"/>
    </source>
</evidence>
<gene>
    <name evidence="8" type="ORF">KM031_19860</name>
</gene>
<keyword evidence="9" id="KW-1185">Reference proteome</keyword>
<feature type="domain" description="Cardiolipin synthase N-terminal" evidence="7">
    <location>
        <begin position="18"/>
        <end position="60"/>
    </location>
</feature>
<dbReference type="EMBL" id="CP076363">
    <property type="protein sequence ID" value="QWK92797.1"/>
    <property type="molecule type" value="Genomic_DNA"/>
</dbReference>
<dbReference type="Proteomes" id="UP000679352">
    <property type="component" value="Plasmid p2"/>
</dbReference>
<dbReference type="Pfam" id="PF13396">
    <property type="entry name" value="PLDc_N"/>
    <property type="match status" value="1"/>
</dbReference>
<evidence type="ECO:0000313" key="9">
    <source>
        <dbReference type="Proteomes" id="UP000679352"/>
    </source>
</evidence>
<organism evidence="8 9">
    <name type="scientific">Gemmobacter fulvus</name>
    <dbReference type="NCBI Taxonomy" id="2840474"/>
    <lineage>
        <taxon>Bacteria</taxon>
        <taxon>Pseudomonadati</taxon>
        <taxon>Pseudomonadota</taxon>
        <taxon>Alphaproteobacteria</taxon>
        <taxon>Rhodobacterales</taxon>
        <taxon>Paracoccaceae</taxon>
        <taxon>Gemmobacter</taxon>
    </lineage>
</organism>
<keyword evidence="5 6" id="KW-0472">Membrane</keyword>
<keyword evidence="8" id="KW-0614">Plasmid</keyword>
<geneLocation type="plasmid" evidence="8 9">
    <name>p2</name>
</geneLocation>
<proteinExistence type="predicted"/>
<evidence type="ECO:0000313" key="8">
    <source>
        <dbReference type="EMBL" id="QWK92797.1"/>
    </source>
</evidence>
<sequence>MELNMFNLSGFGGLVILALDIWAIISVINSSASTGSKVLWSLLIIFLPIVGFVIWLLAGPRANKRAF</sequence>